<evidence type="ECO:0000313" key="2">
    <source>
        <dbReference type="Proteomes" id="UP000240505"/>
    </source>
</evidence>
<dbReference type="EMBL" id="CP028324">
    <property type="protein sequence ID" value="AVR97320.1"/>
    <property type="molecule type" value="Genomic_DNA"/>
</dbReference>
<proteinExistence type="predicted"/>
<dbReference type="AlphaFoldDB" id="A0A2R4CCW2"/>
<evidence type="ECO:0000313" key="1">
    <source>
        <dbReference type="EMBL" id="AVR97320.1"/>
    </source>
</evidence>
<sequence>MIEGSPGQRCRDKVRDGALPARRTFTEYHLIMLRPLIVATVLATAALPARACLFLSNYRPFTLELPASFDWDAARVDQSLPAPVVRLHDIQRAPLAPADPFERIGACAQGWVRLSVKLPGHTAAELAQTGIRLVQSGDPLLFIEPEALRGKVADGAMTFEFSIFESAAQAAQARETLLTVFAVNARQERGRAITVRIRAEPATRQ</sequence>
<dbReference type="RefSeq" id="WP_107142665.1">
    <property type="nucleotide sequence ID" value="NZ_CP028324.1"/>
</dbReference>
<dbReference type="KEGG" id="masz:C9I28_17965"/>
<accession>A0A2R4CCW2</accession>
<name>A0A2R4CCW2_9BURK</name>
<organism evidence="1 2">
    <name type="scientific">Pseudoduganella armeniaca</name>
    <dbReference type="NCBI Taxonomy" id="2072590"/>
    <lineage>
        <taxon>Bacteria</taxon>
        <taxon>Pseudomonadati</taxon>
        <taxon>Pseudomonadota</taxon>
        <taxon>Betaproteobacteria</taxon>
        <taxon>Burkholderiales</taxon>
        <taxon>Oxalobacteraceae</taxon>
        <taxon>Telluria group</taxon>
        <taxon>Pseudoduganella</taxon>
    </lineage>
</organism>
<dbReference type="Proteomes" id="UP000240505">
    <property type="component" value="Chromosome"/>
</dbReference>
<gene>
    <name evidence="1" type="ORF">C9I28_17965</name>
</gene>
<keyword evidence="2" id="KW-1185">Reference proteome</keyword>
<protein>
    <submittedName>
        <fullName evidence="1">Uncharacterized protein</fullName>
    </submittedName>
</protein>
<reference evidence="1 2" key="1">
    <citation type="submission" date="2018-03" db="EMBL/GenBank/DDBJ databases">
        <title>Massilia armeniaca sp. nov., isolated from desert soil.</title>
        <authorList>
            <person name="Huang H."/>
            <person name="Ren M."/>
        </authorList>
    </citation>
    <scope>NUCLEOTIDE SEQUENCE [LARGE SCALE GENOMIC DNA]</scope>
    <source>
        <strain evidence="1 2">ZMN-3</strain>
    </source>
</reference>